<accession>A0ABQ5DA81</accession>
<reference evidence="2" key="2">
    <citation type="submission" date="2022-01" db="EMBL/GenBank/DDBJ databases">
        <authorList>
            <person name="Yamashiro T."/>
            <person name="Shiraishi A."/>
            <person name="Satake H."/>
            <person name="Nakayama K."/>
        </authorList>
    </citation>
    <scope>NUCLEOTIDE SEQUENCE</scope>
</reference>
<organism evidence="2 3">
    <name type="scientific">Tanacetum coccineum</name>
    <dbReference type="NCBI Taxonomy" id="301880"/>
    <lineage>
        <taxon>Eukaryota</taxon>
        <taxon>Viridiplantae</taxon>
        <taxon>Streptophyta</taxon>
        <taxon>Embryophyta</taxon>
        <taxon>Tracheophyta</taxon>
        <taxon>Spermatophyta</taxon>
        <taxon>Magnoliopsida</taxon>
        <taxon>eudicotyledons</taxon>
        <taxon>Gunneridae</taxon>
        <taxon>Pentapetalae</taxon>
        <taxon>asterids</taxon>
        <taxon>campanulids</taxon>
        <taxon>Asterales</taxon>
        <taxon>Asteraceae</taxon>
        <taxon>Asteroideae</taxon>
        <taxon>Anthemideae</taxon>
        <taxon>Anthemidinae</taxon>
        <taxon>Tanacetum</taxon>
    </lineage>
</organism>
<dbReference type="Proteomes" id="UP001151760">
    <property type="component" value="Unassembled WGS sequence"/>
</dbReference>
<protein>
    <submittedName>
        <fullName evidence="2">Nucleic acid-binding, OB-fold protein</fullName>
    </submittedName>
</protein>
<feature type="compositionally biased region" description="Polar residues" evidence="1">
    <location>
        <begin position="121"/>
        <end position="130"/>
    </location>
</feature>
<comment type="caution">
    <text evidence="2">The sequence shown here is derived from an EMBL/GenBank/DDBJ whole genome shotgun (WGS) entry which is preliminary data.</text>
</comment>
<dbReference type="Gene3D" id="2.40.50.140">
    <property type="entry name" value="Nucleic acid-binding proteins"/>
    <property type="match status" value="1"/>
</dbReference>
<dbReference type="EMBL" id="BQNB010015079">
    <property type="protein sequence ID" value="GJT35770.1"/>
    <property type="molecule type" value="Genomic_DNA"/>
</dbReference>
<feature type="compositionally biased region" description="Polar residues" evidence="1">
    <location>
        <begin position="95"/>
        <end position="108"/>
    </location>
</feature>
<dbReference type="InterPro" id="IPR012340">
    <property type="entry name" value="NA-bd_OB-fold"/>
</dbReference>
<proteinExistence type="predicted"/>
<gene>
    <name evidence="2" type="ORF">Tco_0926189</name>
</gene>
<feature type="region of interest" description="Disordered" evidence="1">
    <location>
        <begin position="95"/>
        <end position="159"/>
    </location>
</feature>
<evidence type="ECO:0000256" key="1">
    <source>
        <dbReference type="SAM" id="MobiDB-lite"/>
    </source>
</evidence>
<name>A0ABQ5DA81_9ASTR</name>
<keyword evidence="3" id="KW-1185">Reference proteome</keyword>
<evidence type="ECO:0000313" key="3">
    <source>
        <dbReference type="Proteomes" id="UP001151760"/>
    </source>
</evidence>
<dbReference type="SUPFAM" id="SSF50249">
    <property type="entry name" value="Nucleic acid-binding proteins"/>
    <property type="match status" value="1"/>
</dbReference>
<evidence type="ECO:0000313" key="2">
    <source>
        <dbReference type="EMBL" id="GJT35770.1"/>
    </source>
</evidence>
<feature type="compositionally biased region" description="Basic and acidic residues" evidence="1">
    <location>
        <begin position="143"/>
        <end position="159"/>
    </location>
</feature>
<sequence length="159" mass="17867">MDTYNYCFKEIIGDRSATISVTCFSNQASTLTRDYNELLAELLEKDPYRLPSTLKDLEGTTHTFQFHFDSESTSKRLDFVLDRVFKPTMLSLTAPSAQNIAPASTSQEQPEKMQPPKSLSPALSTIASNEPENDEEVLPEAAPLKRTEPDEARRISSEF</sequence>
<reference evidence="2" key="1">
    <citation type="journal article" date="2022" name="Int. J. Mol. Sci.">
        <title>Draft Genome of Tanacetum Coccineum: Genomic Comparison of Closely Related Tanacetum-Family Plants.</title>
        <authorList>
            <person name="Yamashiro T."/>
            <person name="Shiraishi A."/>
            <person name="Nakayama K."/>
            <person name="Satake H."/>
        </authorList>
    </citation>
    <scope>NUCLEOTIDE SEQUENCE</scope>
</reference>